<organism evidence="6 7">
    <name type="scientific">Acidisoma silvae</name>
    <dbReference type="NCBI Taxonomy" id="2802396"/>
    <lineage>
        <taxon>Bacteria</taxon>
        <taxon>Pseudomonadati</taxon>
        <taxon>Pseudomonadota</taxon>
        <taxon>Alphaproteobacteria</taxon>
        <taxon>Acetobacterales</taxon>
        <taxon>Acidocellaceae</taxon>
        <taxon>Acidisoma</taxon>
    </lineage>
</organism>
<dbReference type="InterPro" id="IPR051054">
    <property type="entry name" value="SorC_transcr_regulators"/>
</dbReference>
<keyword evidence="4" id="KW-0804">Transcription</keyword>
<reference evidence="6" key="2">
    <citation type="submission" date="2021-01" db="EMBL/GenBank/DDBJ databases">
        <authorList>
            <person name="Mieszkin S."/>
            <person name="Pouder E."/>
            <person name="Alain K."/>
        </authorList>
    </citation>
    <scope>NUCLEOTIDE SEQUENCE</scope>
    <source>
        <strain evidence="6">HW T2.11</strain>
    </source>
</reference>
<dbReference type="GO" id="GO:0003677">
    <property type="term" value="F:DNA binding"/>
    <property type="evidence" value="ECO:0007669"/>
    <property type="project" value="UniProtKB-KW"/>
</dbReference>
<reference evidence="6" key="1">
    <citation type="journal article" date="2021" name="Microorganisms">
        <title>Acidisoma silvae sp. nov. and Acidisomacellulosilytica sp. nov., Two Acidophilic Bacteria Isolated from Decaying Wood, Hydrolyzing Cellulose and Producing Poly-3-hydroxybutyrate.</title>
        <authorList>
            <person name="Mieszkin S."/>
            <person name="Pouder E."/>
            <person name="Uroz S."/>
            <person name="Simon-Colin C."/>
            <person name="Alain K."/>
        </authorList>
    </citation>
    <scope>NUCLEOTIDE SEQUENCE</scope>
    <source>
        <strain evidence="6">HW T2.11</strain>
    </source>
</reference>
<dbReference type="PANTHER" id="PTHR34294:SF1">
    <property type="entry name" value="TRANSCRIPTIONAL REGULATOR LSRR"/>
    <property type="match status" value="1"/>
</dbReference>
<dbReference type="EMBL" id="JAESVB010000004">
    <property type="protein sequence ID" value="MCB8875646.1"/>
    <property type="molecule type" value="Genomic_DNA"/>
</dbReference>
<dbReference type="Proteomes" id="UP000708298">
    <property type="component" value="Unassembled WGS sequence"/>
</dbReference>
<accession>A0A963YRN4</accession>
<dbReference type="AlphaFoldDB" id="A0A963YRN4"/>
<evidence type="ECO:0000256" key="3">
    <source>
        <dbReference type="ARBA" id="ARBA00023125"/>
    </source>
</evidence>
<dbReference type="InterPro" id="IPR007324">
    <property type="entry name" value="Sugar-bd_dom_put"/>
</dbReference>
<dbReference type="SUPFAM" id="SSF100950">
    <property type="entry name" value="NagB/RpiA/CoA transferase-like"/>
    <property type="match status" value="1"/>
</dbReference>
<sequence>MADKSPDRSMVDTRSRQGLRLEQAARAAWLYYVGRHTQDEVASQLNISRQAAQRLISLALSERLIKFRFDHEVGPCMEAGDALSRRYGLSVCEVVPTMGSTAATLGSIAIAGAQFIEKWLSQRTPVVLGLGTGRALRAIANELSPVAAPQHKVFSLCGSILPMGRAIALDPVLRVAELSGAQCFSLPCPVIAATVEERDVLQKQQPYATMRELLPQARCLLVGVGSIDWKCALHNDGCVSDLELANLIEDGAVGEICGWSFNAAGKLLGGPVNQRVVGIWEHALSTQALRIGAAFGAQKVAAIRAAMTGQMIDGLITDEATAQALLTAD</sequence>
<gene>
    <name evidence="6" type="ORF">ASILVAE211_10670</name>
</gene>
<dbReference type="RefSeq" id="WP_227321308.1">
    <property type="nucleotide sequence ID" value="NZ_JAESVB010000004.1"/>
</dbReference>
<dbReference type="InterPro" id="IPR036388">
    <property type="entry name" value="WH-like_DNA-bd_sf"/>
</dbReference>
<protein>
    <submittedName>
        <fullName evidence="6">Sugar-binding transcriptional regulator</fullName>
    </submittedName>
</protein>
<evidence type="ECO:0000256" key="1">
    <source>
        <dbReference type="ARBA" id="ARBA00010466"/>
    </source>
</evidence>
<feature type="domain" description="Sugar-binding" evidence="5">
    <location>
        <begin position="73"/>
        <end position="326"/>
    </location>
</feature>
<keyword evidence="3" id="KW-0238">DNA-binding</keyword>
<dbReference type="GO" id="GO:0030246">
    <property type="term" value="F:carbohydrate binding"/>
    <property type="evidence" value="ECO:0007669"/>
    <property type="project" value="InterPro"/>
</dbReference>
<dbReference type="PANTHER" id="PTHR34294">
    <property type="entry name" value="TRANSCRIPTIONAL REGULATOR-RELATED"/>
    <property type="match status" value="1"/>
</dbReference>
<evidence type="ECO:0000256" key="4">
    <source>
        <dbReference type="ARBA" id="ARBA00023163"/>
    </source>
</evidence>
<name>A0A963YRN4_9PROT</name>
<dbReference type="InterPro" id="IPR037171">
    <property type="entry name" value="NagB/RpiA_transferase-like"/>
</dbReference>
<keyword evidence="7" id="KW-1185">Reference proteome</keyword>
<dbReference type="Gene3D" id="3.40.50.1360">
    <property type="match status" value="1"/>
</dbReference>
<dbReference type="Pfam" id="PF04198">
    <property type="entry name" value="Sugar-bind"/>
    <property type="match status" value="1"/>
</dbReference>
<evidence type="ECO:0000259" key="5">
    <source>
        <dbReference type="Pfam" id="PF04198"/>
    </source>
</evidence>
<proteinExistence type="inferred from homology"/>
<evidence type="ECO:0000256" key="2">
    <source>
        <dbReference type="ARBA" id="ARBA00023015"/>
    </source>
</evidence>
<evidence type="ECO:0000313" key="7">
    <source>
        <dbReference type="Proteomes" id="UP000708298"/>
    </source>
</evidence>
<evidence type="ECO:0000313" key="6">
    <source>
        <dbReference type="EMBL" id="MCB8875646.1"/>
    </source>
</evidence>
<comment type="similarity">
    <text evidence="1">Belongs to the SorC transcriptional regulatory family.</text>
</comment>
<keyword evidence="2" id="KW-0805">Transcription regulation</keyword>
<dbReference type="Gene3D" id="1.10.10.10">
    <property type="entry name" value="Winged helix-like DNA-binding domain superfamily/Winged helix DNA-binding domain"/>
    <property type="match status" value="1"/>
</dbReference>
<comment type="caution">
    <text evidence="6">The sequence shown here is derived from an EMBL/GenBank/DDBJ whole genome shotgun (WGS) entry which is preliminary data.</text>
</comment>